<organism evidence="2 3">
    <name type="scientific">Tepidimonas charontis</name>
    <dbReference type="NCBI Taxonomy" id="2267262"/>
    <lineage>
        <taxon>Bacteria</taxon>
        <taxon>Pseudomonadati</taxon>
        <taxon>Pseudomonadota</taxon>
        <taxon>Betaproteobacteria</taxon>
        <taxon>Burkholderiales</taxon>
        <taxon>Tepidimonas</taxon>
    </lineage>
</organism>
<dbReference type="AlphaFoldDB" id="A0A554XH61"/>
<evidence type="ECO:0000256" key="1">
    <source>
        <dbReference type="SAM" id="Phobius"/>
    </source>
</evidence>
<proteinExistence type="predicted"/>
<dbReference type="RefSeq" id="WP_144327924.1">
    <property type="nucleotide sequence ID" value="NZ_VJON01000010.1"/>
</dbReference>
<evidence type="ECO:0000313" key="3">
    <source>
        <dbReference type="Proteomes" id="UP000318294"/>
    </source>
</evidence>
<sequence length="208" mass="22116">MKSMKSIVLEQISDEEIKKRAAEIDEADPAWTVAAMVAQISVVKHGNLTENFQRGVVDTFKESVKSSIDEVRQATTTAIDEVQQAAALIKTSSQSLANKGAAVEESASAVREIFSEFMSQTRADRIKNAAMEGVDGALMNAGDRFFSQAVAALKTDVTSFFSNQRQDIKSFLEKQQSTVESAKTLAVVAAAGGAGVGVALGLLIGNLL</sequence>
<reference evidence="2 3" key="1">
    <citation type="submission" date="2019-07" db="EMBL/GenBank/DDBJ databases">
        <title>Tepidimonas charontis SPSP-6 draft genome.</title>
        <authorList>
            <person name="Da Costa M.S."/>
            <person name="Froufe H.J.C."/>
            <person name="Egas C."/>
            <person name="Albuquerque L."/>
        </authorList>
    </citation>
    <scope>NUCLEOTIDE SEQUENCE [LARGE SCALE GENOMIC DNA]</scope>
    <source>
        <strain evidence="2 3">SPSP-6</strain>
    </source>
</reference>
<feature type="transmembrane region" description="Helical" evidence="1">
    <location>
        <begin position="184"/>
        <end position="205"/>
    </location>
</feature>
<keyword evidence="1" id="KW-1133">Transmembrane helix</keyword>
<accession>A0A554XH61</accession>
<comment type="caution">
    <text evidence="2">The sequence shown here is derived from an EMBL/GenBank/DDBJ whole genome shotgun (WGS) entry which is preliminary data.</text>
</comment>
<protein>
    <submittedName>
        <fullName evidence="2">Uncharacterized protein</fullName>
    </submittedName>
</protein>
<evidence type="ECO:0000313" key="2">
    <source>
        <dbReference type="EMBL" id="TSE35148.1"/>
    </source>
</evidence>
<keyword evidence="3" id="KW-1185">Reference proteome</keyword>
<name>A0A554XH61_9BURK</name>
<dbReference type="Proteomes" id="UP000318294">
    <property type="component" value="Unassembled WGS sequence"/>
</dbReference>
<keyword evidence="1" id="KW-0812">Transmembrane</keyword>
<keyword evidence="1" id="KW-0472">Membrane</keyword>
<gene>
    <name evidence="2" type="ORF">Tchar_00937</name>
</gene>
<dbReference type="EMBL" id="VJON01000010">
    <property type="protein sequence ID" value="TSE35148.1"/>
    <property type="molecule type" value="Genomic_DNA"/>
</dbReference>